<organism evidence="2 3">
    <name type="scientific">Portunus trituberculatus</name>
    <name type="common">Swimming crab</name>
    <name type="synonym">Neptunus trituberculatus</name>
    <dbReference type="NCBI Taxonomy" id="210409"/>
    <lineage>
        <taxon>Eukaryota</taxon>
        <taxon>Metazoa</taxon>
        <taxon>Ecdysozoa</taxon>
        <taxon>Arthropoda</taxon>
        <taxon>Crustacea</taxon>
        <taxon>Multicrustacea</taxon>
        <taxon>Malacostraca</taxon>
        <taxon>Eumalacostraca</taxon>
        <taxon>Eucarida</taxon>
        <taxon>Decapoda</taxon>
        <taxon>Pleocyemata</taxon>
        <taxon>Brachyura</taxon>
        <taxon>Eubrachyura</taxon>
        <taxon>Portunoidea</taxon>
        <taxon>Portunidae</taxon>
        <taxon>Portuninae</taxon>
        <taxon>Portunus</taxon>
    </lineage>
</organism>
<evidence type="ECO:0000313" key="2">
    <source>
        <dbReference type="EMBL" id="MPC53755.1"/>
    </source>
</evidence>
<reference evidence="2 3" key="1">
    <citation type="submission" date="2019-05" db="EMBL/GenBank/DDBJ databases">
        <title>Another draft genome of Portunus trituberculatus and its Hox gene families provides insights of decapod evolution.</title>
        <authorList>
            <person name="Jeong J.-H."/>
            <person name="Song I."/>
            <person name="Kim S."/>
            <person name="Choi T."/>
            <person name="Kim D."/>
            <person name="Ryu S."/>
            <person name="Kim W."/>
        </authorList>
    </citation>
    <scope>NUCLEOTIDE SEQUENCE [LARGE SCALE GENOMIC DNA]</scope>
    <source>
        <tissue evidence="2">Muscle</tissue>
    </source>
</reference>
<dbReference type="EMBL" id="VSRR010011857">
    <property type="protein sequence ID" value="MPC53755.1"/>
    <property type="molecule type" value="Genomic_DNA"/>
</dbReference>
<keyword evidence="3" id="KW-1185">Reference proteome</keyword>
<evidence type="ECO:0000256" key="1">
    <source>
        <dbReference type="SAM" id="MobiDB-lite"/>
    </source>
</evidence>
<protein>
    <submittedName>
        <fullName evidence="2">Uncharacterized protein</fullName>
    </submittedName>
</protein>
<comment type="caution">
    <text evidence="2">The sequence shown here is derived from an EMBL/GenBank/DDBJ whole genome shotgun (WGS) entry which is preliminary data.</text>
</comment>
<name>A0A5B7G8H6_PORTR</name>
<accession>A0A5B7G8H6</accession>
<sequence>MRPQAETRATPPPPPPPPARQDAAAGAVEAVAAQQSVNWQGLKGRVNSNCRFIRSVWGSFTSCGTQQALTDWLPPLDE</sequence>
<feature type="compositionally biased region" description="Pro residues" evidence="1">
    <location>
        <begin position="10"/>
        <end position="19"/>
    </location>
</feature>
<gene>
    <name evidence="2" type="ORF">E2C01_047654</name>
</gene>
<proteinExistence type="predicted"/>
<dbReference type="AlphaFoldDB" id="A0A5B7G8H6"/>
<feature type="region of interest" description="Disordered" evidence="1">
    <location>
        <begin position="1"/>
        <end position="29"/>
    </location>
</feature>
<dbReference type="Proteomes" id="UP000324222">
    <property type="component" value="Unassembled WGS sequence"/>
</dbReference>
<evidence type="ECO:0000313" key="3">
    <source>
        <dbReference type="Proteomes" id="UP000324222"/>
    </source>
</evidence>
<feature type="compositionally biased region" description="Low complexity" evidence="1">
    <location>
        <begin position="20"/>
        <end position="29"/>
    </location>
</feature>